<proteinExistence type="predicted"/>
<dbReference type="Proteomes" id="UP001589575">
    <property type="component" value="Unassembled WGS sequence"/>
</dbReference>
<evidence type="ECO:0000313" key="3">
    <source>
        <dbReference type="Proteomes" id="UP001589575"/>
    </source>
</evidence>
<evidence type="ECO:0000313" key="2">
    <source>
        <dbReference type="EMBL" id="MFB9070900.1"/>
    </source>
</evidence>
<gene>
    <name evidence="2" type="ORF">ACFFX0_06725</name>
</gene>
<keyword evidence="3" id="KW-1185">Reference proteome</keyword>
<evidence type="ECO:0000256" key="1">
    <source>
        <dbReference type="SAM" id="MobiDB-lite"/>
    </source>
</evidence>
<dbReference type="EMBL" id="JBHMFI010000001">
    <property type="protein sequence ID" value="MFB9070900.1"/>
    <property type="molecule type" value="Genomic_DNA"/>
</dbReference>
<reference evidence="2 3" key="1">
    <citation type="submission" date="2024-09" db="EMBL/GenBank/DDBJ databases">
        <authorList>
            <person name="Sun Q."/>
            <person name="Mori K."/>
        </authorList>
    </citation>
    <scope>NUCLEOTIDE SEQUENCE [LARGE SCALE GENOMIC DNA]</scope>
    <source>
        <strain evidence="2 3">CCM 7609</strain>
    </source>
</reference>
<name>A0ABV5FW77_9MICC</name>
<feature type="region of interest" description="Disordered" evidence="1">
    <location>
        <begin position="1"/>
        <end position="21"/>
    </location>
</feature>
<protein>
    <submittedName>
        <fullName evidence="2">Uncharacterized protein</fullName>
    </submittedName>
</protein>
<feature type="region of interest" description="Disordered" evidence="1">
    <location>
        <begin position="67"/>
        <end position="90"/>
    </location>
</feature>
<sequence>MPHRLAAPLTEGAASSVSAQSWTPGETCLTTSWHVGSQPWKNRGITRIRGRWATPEADFAATRIRVYSSSSRQPRKRKTGGHPEQKCRPRLLRPSRCSVRVPHEVRAMQEEVIEPLSGRHGSPGWI</sequence>
<comment type="caution">
    <text evidence="2">The sequence shown here is derived from an EMBL/GenBank/DDBJ whole genome shotgun (WGS) entry which is preliminary data.</text>
</comment>
<accession>A0ABV5FW77</accession>
<organism evidence="2 3">
    <name type="scientific">Citricoccus parietis</name>
    <dbReference type="NCBI Taxonomy" id="592307"/>
    <lineage>
        <taxon>Bacteria</taxon>
        <taxon>Bacillati</taxon>
        <taxon>Actinomycetota</taxon>
        <taxon>Actinomycetes</taxon>
        <taxon>Micrococcales</taxon>
        <taxon>Micrococcaceae</taxon>
        <taxon>Citricoccus</taxon>
    </lineage>
</organism>